<evidence type="ECO:0000256" key="5">
    <source>
        <dbReference type="ARBA" id="ARBA00022679"/>
    </source>
</evidence>
<accession>A0ABT8S6Y0</accession>
<dbReference type="Proteomes" id="UP001169027">
    <property type="component" value="Unassembled WGS sequence"/>
</dbReference>
<gene>
    <name evidence="14" type="ORF">Q2T77_17235</name>
</gene>
<evidence type="ECO:0000256" key="6">
    <source>
        <dbReference type="ARBA" id="ARBA00022692"/>
    </source>
</evidence>
<keyword evidence="14" id="KW-0547">Nucleotide-binding</keyword>
<dbReference type="PANTHER" id="PTHR45436:SF15">
    <property type="entry name" value="SENSOR HISTIDINE KINASE CUSS"/>
    <property type="match status" value="1"/>
</dbReference>
<organism evidence="14 15">
    <name type="scientific">Variovorax ginsengisoli</name>
    <dbReference type="NCBI Taxonomy" id="363844"/>
    <lineage>
        <taxon>Bacteria</taxon>
        <taxon>Pseudomonadati</taxon>
        <taxon>Pseudomonadota</taxon>
        <taxon>Betaproteobacteria</taxon>
        <taxon>Burkholderiales</taxon>
        <taxon>Comamonadaceae</taxon>
        <taxon>Variovorax</taxon>
    </lineage>
</organism>
<evidence type="ECO:0000256" key="3">
    <source>
        <dbReference type="ARBA" id="ARBA00012438"/>
    </source>
</evidence>
<dbReference type="SUPFAM" id="SSF47384">
    <property type="entry name" value="Homodimeric domain of signal transducing histidine kinase"/>
    <property type="match status" value="1"/>
</dbReference>
<evidence type="ECO:0000256" key="1">
    <source>
        <dbReference type="ARBA" id="ARBA00000085"/>
    </source>
</evidence>
<dbReference type="InterPro" id="IPR050428">
    <property type="entry name" value="TCS_sensor_his_kinase"/>
</dbReference>
<dbReference type="GO" id="GO:0005524">
    <property type="term" value="F:ATP binding"/>
    <property type="evidence" value="ECO:0007669"/>
    <property type="project" value="UniProtKB-KW"/>
</dbReference>
<dbReference type="InterPro" id="IPR036890">
    <property type="entry name" value="HATPase_C_sf"/>
</dbReference>
<dbReference type="RefSeq" id="WP_301811207.1">
    <property type="nucleotide sequence ID" value="NZ_JAUJZH010000011.1"/>
</dbReference>
<dbReference type="SMART" id="SM00387">
    <property type="entry name" value="HATPase_c"/>
    <property type="match status" value="1"/>
</dbReference>
<keyword evidence="8 11" id="KW-1133">Transmembrane helix</keyword>
<keyword evidence="15" id="KW-1185">Reference proteome</keyword>
<evidence type="ECO:0000313" key="14">
    <source>
        <dbReference type="EMBL" id="MDO1534034.1"/>
    </source>
</evidence>
<evidence type="ECO:0000313" key="15">
    <source>
        <dbReference type="Proteomes" id="UP001169027"/>
    </source>
</evidence>
<evidence type="ECO:0000256" key="8">
    <source>
        <dbReference type="ARBA" id="ARBA00022989"/>
    </source>
</evidence>
<keyword evidence="6 11" id="KW-0812">Transmembrane</keyword>
<feature type="transmembrane region" description="Helical" evidence="11">
    <location>
        <begin position="162"/>
        <end position="181"/>
    </location>
</feature>
<keyword evidence="10 11" id="KW-0472">Membrane</keyword>
<dbReference type="Gene3D" id="1.10.287.130">
    <property type="match status" value="1"/>
</dbReference>
<keyword evidence="4" id="KW-0597">Phosphoprotein</keyword>
<dbReference type="InterPro" id="IPR004358">
    <property type="entry name" value="Sig_transdc_His_kin-like_C"/>
</dbReference>
<keyword evidence="7" id="KW-0418">Kinase</keyword>
<dbReference type="PANTHER" id="PTHR45436">
    <property type="entry name" value="SENSOR HISTIDINE KINASE YKOH"/>
    <property type="match status" value="1"/>
</dbReference>
<keyword evidence="5" id="KW-0808">Transferase</keyword>
<keyword evidence="9" id="KW-0902">Two-component regulatory system</keyword>
<comment type="caution">
    <text evidence="14">The sequence shown here is derived from an EMBL/GenBank/DDBJ whole genome shotgun (WGS) entry which is preliminary data.</text>
</comment>
<evidence type="ECO:0000259" key="12">
    <source>
        <dbReference type="PROSITE" id="PS50109"/>
    </source>
</evidence>
<dbReference type="SMART" id="SM00388">
    <property type="entry name" value="HisKA"/>
    <property type="match status" value="1"/>
</dbReference>
<proteinExistence type="predicted"/>
<comment type="subcellular location">
    <subcellularLocation>
        <location evidence="2">Membrane</location>
        <topology evidence="2">Multi-pass membrane protein</topology>
    </subcellularLocation>
</comment>
<dbReference type="InterPro" id="IPR003661">
    <property type="entry name" value="HisK_dim/P_dom"/>
</dbReference>
<dbReference type="PRINTS" id="PR00344">
    <property type="entry name" value="BCTRLSENSOR"/>
</dbReference>
<feature type="transmembrane region" description="Helical" evidence="11">
    <location>
        <begin position="12"/>
        <end position="34"/>
    </location>
</feature>
<dbReference type="PROSITE" id="PS50109">
    <property type="entry name" value="HIS_KIN"/>
    <property type="match status" value="1"/>
</dbReference>
<protein>
    <recommendedName>
        <fullName evidence="3">histidine kinase</fullName>
        <ecNumber evidence="3">2.7.13.3</ecNumber>
    </recommendedName>
</protein>
<dbReference type="InterPro" id="IPR036097">
    <property type="entry name" value="HisK_dim/P_sf"/>
</dbReference>
<dbReference type="CDD" id="cd00082">
    <property type="entry name" value="HisKA"/>
    <property type="match status" value="1"/>
</dbReference>
<dbReference type="Pfam" id="PF02518">
    <property type="entry name" value="HATPase_c"/>
    <property type="match status" value="1"/>
</dbReference>
<dbReference type="InterPro" id="IPR003660">
    <property type="entry name" value="HAMP_dom"/>
</dbReference>
<name>A0ABT8S6Y0_9BURK</name>
<evidence type="ECO:0000256" key="2">
    <source>
        <dbReference type="ARBA" id="ARBA00004141"/>
    </source>
</evidence>
<sequence>MKAILWPTIVQRVFLALVMAFVLVWVALLAYIYIEFRQALAVDQGLKRVGRALSTALADLKDDAEAGLLMRATATEYSMLRLSGNPDGSLLLQLQRRDGPTLYASPKLGDQVLSGLPGQVVDQQVNGRTHWVFRSEAGLWTLHLAEPEITGQWILQRNAGRVLPYLLLAFPIVLLPIWFAVKLGLRPLRQLADRIAERGATDLSPIGLDARYEELKPLVAALERMLQQLRDQMAHERAFVHDAAHELRTPMAVIAAQAHALTGASNGEDRARAQLQLELAIARASHLAQQLLELASLDVANGRAAQRPVDAAQLVRRLLAQAAPLALARDIELSLDAPDTLVMHLDVPAFQSILENLLDNAIRYAHDGARVTVTLAIDAARELRLSVEDDGPGVPAAEREQVFKRFHRGSGHEAPGSGLGLAIVSQAVLRNGGGVMLTDGLGGHGAGFHVTLPMGDS</sequence>
<keyword evidence="14" id="KW-0067">ATP-binding</keyword>
<dbReference type="Pfam" id="PF00512">
    <property type="entry name" value="HisKA"/>
    <property type="match status" value="1"/>
</dbReference>
<evidence type="ECO:0000256" key="9">
    <source>
        <dbReference type="ARBA" id="ARBA00023012"/>
    </source>
</evidence>
<dbReference type="PROSITE" id="PS50885">
    <property type="entry name" value="HAMP"/>
    <property type="match status" value="1"/>
</dbReference>
<feature type="domain" description="Histidine kinase" evidence="12">
    <location>
        <begin position="242"/>
        <end position="456"/>
    </location>
</feature>
<dbReference type="EC" id="2.7.13.3" evidence="3"/>
<feature type="domain" description="HAMP" evidence="13">
    <location>
        <begin position="182"/>
        <end position="234"/>
    </location>
</feature>
<dbReference type="SUPFAM" id="SSF55874">
    <property type="entry name" value="ATPase domain of HSP90 chaperone/DNA topoisomerase II/histidine kinase"/>
    <property type="match status" value="1"/>
</dbReference>
<comment type="catalytic activity">
    <reaction evidence="1">
        <text>ATP + protein L-histidine = ADP + protein N-phospho-L-histidine.</text>
        <dbReference type="EC" id="2.7.13.3"/>
    </reaction>
</comment>
<dbReference type="InterPro" id="IPR005467">
    <property type="entry name" value="His_kinase_dom"/>
</dbReference>
<evidence type="ECO:0000259" key="13">
    <source>
        <dbReference type="PROSITE" id="PS50885"/>
    </source>
</evidence>
<dbReference type="InterPro" id="IPR003594">
    <property type="entry name" value="HATPase_dom"/>
</dbReference>
<dbReference type="Gene3D" id="3.30.565.10">
    <property type="entry name" value="Histidine kinase-like ATPase, C-terminal domain"/>
    <property type="match status" value="1"/>
</dbReference>
<evidence type="ECO:0000256" key="7">
    <source>
        <dbReference type="ARBA" id="ARBA00022777"/>
    </source>
</evidence>
<evidence type="ECO:0000256" key="10">
    <source>
        <dbReference type="ARBA" id="ARBA00023136"/>
    </source>
</evidence>
<reference evidence="14" key="1">
    <citation type="submission" date="2023-06" db="EMBL/GenBank/DDBJ databases">
        <authorList>
            <person name="Jiang Y."/>
            <person name="Liu Q."/>
        </authorList>
    </citation>
    <scope>NUCLEOTIDE SEQUENCE</scope>
    <source>
        <strain evidence="14">CGMCC 1.12090</strain>
    </source>
</reference>
<evidence type="ECO:0000256" key="4">
    <source>
        <dbReference type="ARBA" id="ARBA00022553"/>
    </source>
</evidence>
<dbReference type="EMBL" id="JAUKVY010000011">
    <property type="protein sequence ID" value="MDO1534034.1"/>
    <property type="molecule type" value="Genomic_DNA"/>
</dbReference>
<evidence type="ECO:0000256" key="11">
    <source>
        <dbReference type="SAM" id="Phobius"/>
    </source>
</evidence>